<evidence type="ECO:0000313" key="3">
    <source>
        <dbReference type="Proteomes" id="UP001595907"/>
    </source>
</evidence>
<dbReference type="RefSeq" id="WP_379710190.1">
    <property type="nucleotide sequence ID" value="NZ_JBHSCZ010000002.1"/>
</dbReference>
<evidence type="ECO:0000259" key="1">
    <source>
        <dbReference type="PROSITE" id="PS51186"/>
    </source>
</evidence>
<feature type="domain" description="N-acetyltransferase" evidence="1">
    <location>
        <begin position="6"/>
        <end position="148"/>
    </location>
</feature>
<dbReference type="Pfam" id="PF13673">
    <property type="entry name" value="Acetyltransf_10"/>
    <property type="match status" value="1"/>
</dbReference>
<gene>
    <name evidence="2" type="ORF">ACFOWM_11540</name>
</gene>
<protein>
    <submittedName>
        <fullName evidence="2">GNAT family N-acetyltransferase</fullName>
    </submittedName>
</protein>
<reference evidence="3" key="1">
    <citation type="journal article" date="2019" name="Int. J. Syst. Evol. Microbiol.">
        <title>The Global Catalogue of Microorganisms (GCM) 10K type strain sequencing project: providing services to taxonomists for standard genome sequencing and annotation.</title>
        <authorList>
            <consortium name="The Broad Institute Genomics Platform"/>
            <consortium name="The Broad Institute Genome Sequencing Center for Infectious Disease"/>
            <person name="Wu L."/>
            <person name="Ma J."/>
        </authorList>
    </citation>
    <scope>NUCLEOTIDE SEQUENCE [LARGE SCALE GENOMIC DNA]</scope>
    <source>
        <strain evidence="3">CECT 8289</strain>
    </source>
</reference>
<accession>A0ABV8QTI8</accession>
<evidence type="ECO:0000313" key="2">
    <source>
        <dbReference type="EMBL" id="MFC4263517.1"/>
    </source>
</evidence>
<dbReference type="EMBL" id="JBHSCZ010000002">
    <property type="protein sequence ID" value="MFC4263517.1"/>
    <property type="molecule type" value="Genomic_DNA"/>
</dbReference>
<dbReference type="SUPFAM" id="SSF55729">
    <property type="entry name" value="Acyl-CoA N-acyltransferases (Nat)"/>
    <property type="match status" value="1"/>
</dbReference>
<dbReference type="InterPro" id="IPR000182">
    <property type="entry name" value="GNAT_dom"/>
</dbReference>
<dbReference type="Proteomes" id="UP001595907">
    <property type="component" value="Unassembled WGS sequence"/>
</dbReference>
<keyword evidence="3" id="KW-1185">Reference proteome</keyword>
<dbReference type="PROSITE" id="PS51186">
    <property type="entry name" value="GNAT"/>
    <property type="match status" value="1"/>
</dbReference>
<sequence length="149" mass="17270">MQWHCKHFNELTAQEIYSILQIRSAVFVVEQNCVYQDVDDKDTNAYHLFAIINQEIVAYARLLAPGISYTEASIGRVLTAPKHRQYGYGKILMQHAITRTQQLFNVESIKIGAQFYLLQFYNSLGFVQTSDLYDEDGIDHIEMKWIATQ</sequence>
<name>A0ABV8QTI8_9BACT</name>
<dbReference type="InterPro" id="IPR016181">
    <property type="entry name" value="Acyl_CoA_acyltransferase"/>
</dbReference>
<dbReference type="Gene3D" id="3.40.630.30">
    <property type="match status" value="1"/>
</dbReference>
<dbReference type="CDD" id="cd04301">
    <property type="entry name" value="NAT_SF"/>
    <property type="match status" value="1"/>
</dbReference>
<organism evidence="2 3">
    <name type="scientific">Ferruginibacter yonginensis</name>
    <dbReference type="NCBI Taxonomy" id="1310416"/>
    <lineage>
        <taxon>Bacteria</taxon>
        <taxon>Pseudomonadati</taxon>
        <taxon>Bacteroidota</taxon>
        <taxon>Chitinophagia</taxon>
        <taxon>Chitinophagales</taxon>
        <taxon>Chitinophagaceae</taxon>
        <taxon>Ferruginibacter</taxon>
    </lineage>
</organism>
<comment type="caution">
    <text evidence="2">The sequence shown here is derived from an EMBL/GenBank/DDBJ whole genome shotgun (WGS) entry which is preliminary data.</text>
</comment>
<proteinExistence type="predicted"/>